<sequence length="129" mass="14339">MASAQQQFSPKLRRQTAEQGSSASQVILSPFWKNLARIEQKQQQAAGTPPTLHPQGFLRRKRSGKRNSLRRVPLAGFATGIGLTLRSFGFLGNGPLRRYAVLVVVHSVLVGWGGNGTWKRIFHFPCFHS</sequence>
<feature type="transmembrane region" description="Helical" evidence="2">
    <location>
        <begin position="96"/>
        <end position="114"/>
    </location>
</feature>
<dbReference type="Proteomes" id="UP001451303">
    <property type="component" value="Unassembled WGS sequence"/>
</dbReference>
<keyword evidence="2" id="KW-1133">Transmembrane helix</keyword>
<evidence type="ECO:0000313" key="4">
    <source>
        <dbReference type="Proteomes" id="UP001451303"/>
    </source>
</evidence>
<comment type="caution">
    <text evidence="3">The sequence shown here is derived from an EMBL/GenBank/DDBJ whole genome shotgun (WGS) entry which is preliminary data.</text>
</comment>
<dbReference type="EMBL" id="JAVLET010000006">
    <property type="protein sequence ID" value="KAL0469087.1"/>
    <property type="molecule type" value="Genomic_DNA"/>
</dbReference>
<name>A0ABR3D8T6_NEUIN</name>
<organism evidence="3 4">
    <name type="scientific">Neurospora intermedia</name>
    <dbReference type="NCBI Taxonomy" id="5142"/>
    <lineage>
        <taxon>Eukaryota</taxon>
        <taxon>Fungi</taxon>
        <taxon>Dikarya</taxon>
        <taxon>Ascomycota</taxon>
        <taxon>Pezizomycotina</taxon>
        <taxon>Sordariomycetes</taxon>
        <taxon>Sordariomycetidae</taxon>
        <taxon>Sordariales</taxon>
        <taxon>Sordariaceae</taxon>
        <taxon>Neurospora</taxon>
    </lineage>
</organism>
<keyword evidence="2" id="KW-0812">Transmembrane</keyword>
<feature type="region of interest" description="Disordered" evidence="1">
    <location>
        <begin position="1"/>
        <end position="24"/>
    </location>
</feature>
<evidence type="ECO:0000256" key="1">
    <source>
        <dbReference type="SAM" id="MobiDB-lite"/>
    </source>
</evidence>
<reference evidence="3 4" key="1">
    <citation type="submission" date="2023-09" db="EMBL/GenBank/DDBJ databases">
        <title>Multi-omics analysis of a traditional fermented food reveals byproduct-associated fungal strains for waste-to-food upcycling.</title>
        <authorList>
            <consortium name="Lawrence Berkeley National Laboratory"/>
            <person name="Rekdal V.M."/>
            <person name="Villalobos-Escobedo J.M."/>
            <person name="Rodriguez-Valeron N."/>
            <person name="Garcia M.O."/>
            <person name="Vasquez D.P."/>
            <person name="Damayanti I."/>
            <person name="Sorensen P.M."/>
            <person name="Baidoo E.E."/>
            <person name="De Carvalho A.C."/>
            <person name="Riley R."/>
            <person name="Lipzen A."/>
            <person name="He G."/>
            <person name="Yan M."/>
            <person name="Haridas S."/>
            <person name="Daum C."/>
            <person name="Yoshinaga Y."/>
            <person name="Ng V."/>
            <person name="Grigoriev I.V."/>
            <person name="Munk R."/>
            <person name="Nuraida L."/>
            <person name="Wijaya C.H."/>
            <person name="Morales P.-C."/>
            <person name="Keasling J.D."/>
        </authorList>
    </citation>
    <scope>NUCLEOTIDE SEQUENCE [LARGE SCALE GENOMIC DNA]</scope>
    <source>
        <strain evidence="3 4">FGSC 2613</strain>
    </source>
</reference>
<gene>
    <name evidence="3" type="ORF">QR685DRAFT_529709</name>
</gene>
<feature type="region of interest" description="Disordered" evidence="1">
    <location>
        <begin position="39"/>
        <end position="69"/>
    </location>
</feature>
<keyword evidence="2" id="KW-0472">Membrane</keyword>
<keyword evidence="4" id="KW-1185">Reference proteome</keyword>
<evidence type="ECO:0000256" key="2">
    <source>
        <dbReference type="SAM" id="Phobius"/>
    </source>
</evidence>
<feature type="transmembrane region" description="Helical" evidence="2">
    <location>
        <begin position="69"/>
        <end position="90"/>
    </location>
</feature>
<evidence type="ECO:0000313" key="3">
    <source>
        <dbReference type="EMBL" id="KAL0469087.1"/>
    </source>
</evidence>
<protein>
    <submittedName>
        <fullName evidence="3">Uncharacterized protein</fullName>
    </submittedName>
</protein>
<proteinExistence type="predicted"/>
<accession>A0ABR3D8T6</accession>
<feature type="compositionally biased region" description="Basic residues" evidence="1">
    <location>
        <begin position="58"/>
        <end position="69"/>
    </location>
</feature>